<name>D2QTE8_SPILD</name>
<dbReference type="TCDB" id="1.C.97.3.3">
    <property type="family name" value="the pleurotolysin pore-forming (pleurotolysin) family"/>
</dbReference>
<dbReference type="AlphaFoldDB" id="D2QTE8"/>
<evidence type="ECO:0000313" key="3">
    <source>
        <dbReference type="Proteomes" id="UP000002028"/>
    </source>
</evidence>
<proteinExistence type="inferred from homology"/>
<dbReference type="Proteomes" id="UP000002028">
    <property type="component" value="Chromosome"/>
</dbReference>
<dbReference type="HOGENOM" id="CLU_115909_0_1_10"/>
<dbReference type="SMR" id="D2QTE8"/>
<evidence type="ECO:0000256" key="1">
    <source>
        <dbReference type="ARBA" id="ARBA00010795"/>
    </source>
</evidence>
<dbReference type="InterPro" id="IPR009413">
    <property type="entry name" value="Aegerolysin-typ"/>
</dbReference>
<sequence length="135" mass="14983">MAYSEWVEIRIYSENMEIKIKNIKLNWGKFYEGPNQDIEITAPVLSDAVIKSGEKYTVWSCGRDGASSGTEGSFELYDGDTQVARFGWICPWSGANSCSLIPGEQENKLYKTARQWSGLTSGPLGTITLSCVKLL</sequence>
<gene>
    <name evidence="2" type="ordered locus">Slin_6118</name>
</gene>
<reference evidence="2 3" key="1">
    <citation type="journal article" date="2010" name="Stand. Genomic Sci.">
        <title>Complete genome sequence of Spirosoma linguale type strain (1).</title>
        <authorList>
            <person name="Lail K."/>
            <person name="Sikorski J."/>
            <person name="Saunders E."/>
            <person name="Lapidus A."/>
            <person name="Glavina Del Rio T."/>
            <person name="Copeland A."/>
            <person name="Tice H."/>
            <person name="Cheng J.-F."/>
            <person name="Lucas S."/>
            <person name="Nolan M."/>
            <person name="Bruce D."/>
            <person name="Goodwin L."/>
            <person name="Pitluck S."/>
            <person name="Ivanova N."/>
            <person name="Mavromatis K."/>
            <person name="Ovchinnikova G."/>
            <person name="Pati A."/>
            <person name="Chen A."/>
            <person name="Palaniappan K."/>
            <person name="Land M."/>
            <person name="Hauser L."/>
            <person name="Chang Y.-J."/>
            <person name="Jeffries C.D."/>
            <person name="Chain P."/>
            <person name="Brettin T."/>
            <person name="Detter J.C."/>
            <person name="Schuetze A."/>
            <person name="Rohde M."/>
            <person name="Tindall B.J."/>
            <person name="Goeker M."/>
            <person name="Bristow J."/>
            <person name="Eisen J.A."/>
            <person name="Markowitz V."/>
            <person name="Hugenholtz P."/>
            <person name="Kyrpides N.C."/>
            <person name="Klenk H.-P."/>
            <person name="Chen F."/>
        </authorList>
    </citation>
    <scope>NUCLEOTIDE SEQUENCE [LARGE SCALE GENOMIC DNA]</scope>
    <source>
        <strain evidence="3">ATCC 33905 / DSM 74 / LMG 10896 / Claus 1</strain>
    </source>
</reference>
<dbReference type="STRING" id="504472.Slin_6118"/>
<dbReference type="EMBL" id="CP001769">
    <property type="protein sequence ID" value="ADB42080.1"/>
    <property type="molecule type" value="Genomic_DNA"/>
</dbReference>
<dbReference type="RefSeq" id="WP_012930568.1">
    <property type="nucleotide sequence ID" value="NC_013730.1"/>
</dbReference>
<dbReference type="PIRSF" id="PIRSF007951">
    <property type="entry name" value="Hemolysin, aegerolysin type"/>
    <property type="match status" value="1"/>
</dbReference>
<dbReference type="Gene3D" id="2.60.270.50">
    <property type="match status" value="1"/>
</dbReference>
<evidence type="ECO:0000313" key="2">
    <source>
        <dbReference type="EMBL" id="ADB42080.1"/>
    </source>
</evidence>
<dbReference type="KEGG" id="sli:Slin_6118"/>
<comment type="similarity">
    <text evidence="1">Belongs to the aegerolysin family.</text>
</comment>
<protein>
    <submittedName>
        <fullName evidence="2">Aegerolysin</fullName>
    </submittedName>
</protein>
<accession>D2QTE8</accession>
<organism evidence="2 3">
    <name type="scientific">Spirosoma linguale (strain ATCC 33905 / DSM 74 / LMG 10896 / Claus 1)</name>
    <dbReference type="NCBI Taxonomy" id="504472"/>
    <lineage>
        <taxon>Bacteria</taxon>
        <taxon>Pseudomonadati</taxon>
        <taxon>Bacteroidota</taxon>
        <taxon>Cytophagia</taxon>
        <taxon>Cytophagales</taxon>
        <taxon>Cytophagaceae</taxon>
        <taxon>Spirosoma</taxon>
    </lineage>
</organism>
<keyword evidence="3" id="KW-1185">Reference proteome</keyword>
<dbReference type="GO" id="GO:0019836">
    <property type="term" value="P:symbiont-mediated hemolysis of host erythrocyte"/>
    <property type="evidence" value="ECO:0007669"/>
    <property type="project" value="InterPro"/>
</dbReference>
<dbReference type="Pfam" id="PF06355">
    <property type="entry name" value="Aegerolysin"/>
    <property type="match status" value="1"/>
</dbReference>
<dbReference type="eggNOG" id="ENOG503381F">
    <property type="taxonomic scope" value="Bacteria"/>
</dbReference>